<reference evidence="2" key="1">
    <citation type="journal article" date="2017" name="Mycologia">
        <title>Fusarium algeriense, sp. nov., a novel toxigenic crown rot pathogen of durum wheat from Algeria is nested in the Fusarium burgessii species complex.</title>
        <authorList>
            <person name="Laraba I."/>
            <person name="Keddad A."/>
            <person name="Boureghda H."/>
            <person name="Abdallah N."/>
            <person name="Vaughan M.M."/>
            <person name="Proctor R.H."/>
            <person name="Busman M."/>
            <person name="O'Donnell K."/>
        </authorList>
    </citation>
    <scope>NUCLEOTIDE SEQUENCE</scope>
    <source>
        <strain evidence="2">NRRL 25174</strain>
    </source>
</reference>
<dbReference type="AlphaFoldDB" id="A0A9P5DWQ5"/>
<dbReference type="Proteomes" id="UP000730481">
    <property type="component" value="Unassembled WGS sequence"/>
</dbReference>
<sequence>MDAINQENVMIDVIKCLKIEDERNDFNDDHISGCEVNQETIVEHVTIWNVNLKKGPHARPLVLATQDPPDRLAFRDMPGYNIFYSPEKPITEEQYPRWGKGVSASSPNVTSNPSNGPGPSRDPTAPAADQLMHNLETLFDHLDD</sequence>
<protein>
    <submittedName>
        <fullName evidence="2">Uncharacterized protein</fullName>
    </submittedName>
</protein>
<reference evidence="2" key="2">
    <citation type="submission" date="2020-02" db="EMBL/GenBank/DDBJ databases">
        <title>Identification and distribution of gene clusters putatively required for synthesis of sphingolipid metabolism inhibitors in phylogenetically diverse species of the filamentous fungus Fusarium.</title>
        <authorList>
            <person name="Kim H.-S."/>
            <person name="Busman M."/>
            <person name="Brown D.W."/>
            <person name="Divon H."/>
            <person name="Uhlig S."/>
            <person name="Proctor R.H."/>
        </authorList>
    </citation>
    <scope>NUCLEOTIDE SEQUENCE</scope>
    <source>
        <strain evidence="2">NRRL 25174</strain>
    </source>
</reference>
<feature type="compositionally biased region" description="Polar residues" evidence="1">
    <location>
        <begin position="103"/>
        <end position="117"/>
    </location>
</feature>
<keyword evidence="3" id="KW-1185">Reference proteome</keyword>
<gene>
    <name evidence="2" type="ORF">FBEOM_6011</name>
</gene>
<name>A0A9P5DWQ5_9HYPO</name>
<dbReference type="EMBL" id="PVQB02000249">
    <property type="protein sequence ID" value="KAF4340076.1"/>
    <property type="molecule type" value="Genomic_DNA"/>
</dbReference>
<accession>A0A9P5DWQ5</accession>
<evidence type="ECO:0000313" key="3">
    <source>
        <dbReference type="Proteomes" id="UP000730481"/>
    </source>
</evidence>
<proteinExistence type="predicted"/>
<dbReference type="OrthoDB" id="4842715at2759"/>
<feature type="region of interest" description="Disordered" evidence="1">
    <location>
        <begin position="94"/>
        <end position="130"/>
    </location>
</feature>
<evidence type="ECO:0000313" key="2">
    <source>
        <dbReference type="EMBL" id="KAF4340076.1"/>
    </source>
</evidence>
<comment type="caution">
    <text evidence="2">The sequence shown here is derived from an EMBL/GenBank/DDBJ whole genome shotgun (WGS) entry which is preliminary data.</text>
</comment>
<organism evidence="2 3">
    <name type="scientific">Fusarium beomiforme</name>
    <dbReference type="NCBI Taxonomy" id="44412"/>
    <lineage>
        <taxon>Eukaryota</taxon>
        <taxon>Fungi</taxon>
        <taxon>Dikarya</taxon>
        <taxon>Ascomycota</taxon>
        <taxon>Pezizomycotina</taxon>
        <taxon>Sordariomycetes</taxon>
        <taxon>Hypocreomycetidae</taxon>
        <taxon>Hypocreales</taxon>
        <taxon>Nectriaceae</taxon>
        <taxon>Fusarium</taxon>
        <taxon>Fusarium burgessii species complex</taxon>
    </lineage>
</organism>
<evidence type="ECO:0000256" key="1">
    <source>
        <dbReference type="SAM" id="MobiDB-lite"/>
    </source>
</evidence>